<dbReference type="Proteomes" id="UP001163835">
    <property type="component" value="Unassembled WGS sequence"/>
</dbReference>
<evidence type="ECO:0000313" key="2">
    <source>
        <dbReference type="Proteomes" id="UP001163835"/>
    </source>
</evidence>
<proteinExistence type="predicted"/>
<comment type="caution">
    <text evidence="1">The sequence shown here is derived from an EMBL/GenBank/DDBJ whole genome shotgun (WGS) entry which is preliminary data.</text>
</comment>
<gene>
    <name evidence="1" type="ORF">F5876DRAFT_70332</name>
</gene>
<name>A0ACC1TK71_9AGAR</name>
<dbReference type="EMBL" id="MU795803">
    <property type="protein sequence ID" value="KAJ3804801.1"/>
    <property type="molecule type" value="Genomic_DNA"/>
</dbReference>
<sequence length="133" mass="15165">MERAQKRMKKLKEKRRAEEEAKRKAAEEAARGRRLLLGPRVPEKGRRRQWREGRWPRRVAIIWGLPPSEASTSAREVEVEIPRMINKRKGRSRVEVTGGDPDNGGDNEEKGEKAPCEILVLGPTGSSEEGTKW</sequence>
<organism evidence="1 2">
    <name type="scientific">Lentinula aff. lateritia</name>
    <dbReference type="NCBI Taxonomy" id="2804960"/>
    <lineage>
        <taxon>Eukaryota</taxon>
        <taxon>Fungi</taxon>
        <taxon>Dikarya</taxon>
        <taxon>Basidiomycota</taxon>
        <taxon>Agaricomycotina</taxon>
        <taxon>Agaricomycetes</taxon>
        <taxon>Agaricomycetidae</taxon>
        <taxon>Agaricales</taxon>
        <taxon>Marasmiineae</taxon>
        <taxon>Omphalotaceae</taxon>
        <taxon>Lentinula</taxon>
    </lineage>
</organism>
<accession>A0ACC1TK71</accession>
<keyword evidence="2" id="KW-1185">Reference proteome</keyword>
<reference evidence="1" key="1">
    <citation type="submission" date="2022-09" db="EMBL/GenBank/DDBJ databases">
        <title>A Global Phylogenomic Analysis of the Shiitake Genus Lentinula.</title>
        <authorList>
            <consortium name="DOE Joint Genome Institute"/>
            <person name="Sierra-Patev S."/>
            <person name="Min B."/>
            <person name="Naranjo-Ortiz M."/>
            <person name="Looney B."/>
            <person name="Konkel Z."/>
            <person name="Slot J.C."/>
            <person name="Sakamoto Y."/>
            <person name="Steenwyk J.L."/>
            <person name="Rokas A."/>
            <person name="Carro J."/>
            <person name="Camarero S."/>
            <person name="Ferreira P."/>
            <person name="Molpeceres G."/>
            <person name="Ruiz-Duenas F.J."/>
            <person name="Serrano A."/>
            <person name="Henrissat B."/>
            <person name="Drula E."/>
            <person name="Hughes K.W."/>
            <person name="Mata J.L."/>
            <person name="Ishikawa N.K."/>
            <person name="Vargas-Isla R."/>
            <person name="Ushijima S."/>
            <person name="Smith C.A."/>
            <person name="Ahrendt S."/>
            <person name="Andreopoulos W."/>
            <person name="He G."/>
            <person name="Labutti K."/>
            <person name="Lipzen A."/>
            <person name="Ng V."/>
            <person name="Riley R."/>
            <person name="Sandor L."/>
            <person name="Barry K."/>
            <person name="Martinez A.T."/>
            <person name="Xiao Y."/>
            <person name="Gibbons J.G."/>
            <person name="Terashima K."/>
            <person name="Grigoriev I.V."/>
            <person name="Hibbett D.S."/>
        </authorList>
    </citation>
    <scope>NUCLEOTIDE SEQUENCE</scope>
    <source>
        <strain evidence="1">TMI1499</strain>
    </source>
</reference>
<evidence type="ECO:0000313" key="1">
    <source>
        <dbReference type="EMBL" id="KAJ3804801.1"/>
    </source>
</evidence>
<protein>
    <submittedName>
        <fullName evidence="1">Uncharacterized protein</fullName>
    </submittedName>
</protein>